<evidence type="ECO:0000313" key="2">
    <source>
        <dbReference type="Proteomes" id="UP000824120"/>
    </source>
</evidence>
<comment type="caution">
    <text evidence="1">The sequence shown here is derived from an EMBL/GenBank/DDBJ whole genome shotgun (WGS) entry which is preliminary data.</text>
</comment>
<evidence type="ECO:0000313" key="1">
    <source>
        <dbReference type="EMBL" id="KAG5581644.1"/>
    </source>
</evidence>
<dbReference type="AlphaFoldDB" id="A0A9J5X2X0"/>
<dbReference type="Proteomes" id="UP000824120">
    <property type="component" value="Chromosome 10"/>
</dbReference>
<proteinExistence type="predicted"/>
<dbReference type="EMBL" id="JACXVP010000010">
    <property type="protein sequence ID" value="KAG5581644.1"/>
    <property type="molecule type" value="Genomic_DNA"/>
</dbReference>
<name>A0A9J5X2X0_SOLCO</name>
<organism evidence="1 2">
    <name type="scientific">Solanum commersonii</name>
    <name type="common">Commerson's wild potato</name>
    <name type="synonym">Commerson's nightshade</name>
    <dbReference type="NCBI Taxonomy" id="4109"/>
    <lineage>
        <taxon>Eukaryota</taxon>
        <taxon>Viridiplantae</taxon>
        <taxon>Streptophyta</taxon>
        <taxon>Embryophyta</taxon>
        <taxon>Tracheophyta</taxon>
        <taxon>Spermatophyta</taxon>
        <taxon>Magnoliopsida</taxon>
        <taxon>eudicotyledons</taxon>
        <taxon>Gunneridae</taxon>
        <taxon>Pentapetalae</taxon>
        <taxon>asterids</taxon>
        <taxon>lamiids</taxon>
        <taxon>Solanales</taxon>
        <taxon>Solanaceae</taxon>
        <taxon>Solanoideae</taxon>
        <taxon>Solaneae</taxon>
        <taxon>Solanum</taxon>
    </lineage>
</organism>
<accession>A0A9J5X2X0</accession>
<gene>
    <name evidence="1" type="ORF">H5410_052271</name>
</gene>
<sequence>MSGLVDMWTYEVRNKKGKDEAEVPIETRKESSELIRQNYEKCVSLLAEVVVSKSPFSGMKITVHNHPLHLLAGDVPRVVQIGIQLKELTSDQEERPEIVAVEAPVSTDCVSETVECSHTSPPTI</sequence>
<keyword evidence="2" id="KW-1185">Reference proteome</keyword>
<reference evidence="1 2" key="1">
    <citation type="submission" date="2020-09" db="EMBL/GenBank/DDBJ databases">
        <title>De no assembly of potato wild relative species, Solanum commersonii.</title>
        <authorList>
            <person name="Cho K."/>
        </authorList>
    </citation>
    <scope>NUCLEOTIDE SEQUENCE [LARGE SCALE GENOMIC DNA]</scope>
    <source>
        <strain evidence="1">LZ3.2</strain>
        <tissue evidence="1">Leaf</tissue>
    </source>
</reference>
<protein>
    <submittedName>
        <fullName evidence="1">Uncharacterized protein</fullName>
    </submittedName>
</protein>